<evidence type="ECO:0000313" key="3">
    <source>
        <dbReference type="Proteomes" id="UP000265520"/>
    </source>
</evidence>
<comment type="caution">
    <text evidence="2">The sequence shown here is derived from an EMBL/GenBank/DDBJ whole genome shotgun (WGS) entry which is preliminary data.</text>
</comment>
<sequence>MTVRWPLSSSNHQVRSVAPSVATVFSPSFFHQETYEQNRSKTSKSSSMASASHNHGDDNLDTAPPSPPHEYGTVLSPVANDQEQIPVDNIGDPRDGRETSVRTFESLRNDMQKKARNPRRKFRWIGLSRLPSSLARISRT</sequence>
<keyword evidence="3" id="KW-1185">Reference proteome</keyword>
<reference evidence="2 3" key="1">
    <citation type="journal article" date="2018" name="Front. Plant Sci.">
        <title>Red Clover (Trifolium pratense) and Zigzag Clover (T. medium) - A Picture of Genomic Similarities and Differences.</title>
        <authorList>
            <person name="Dluhosova J."/>
            <person name="Istvanek J."/>
            <person name="Nedelnik J."/>
            <person name="Repkova J."/>
        </authorList>
    </citation>
    <scope>NUCLEOTIDE SEQUENCE [LARGE SCALE GENOMIC DNA]</scope>
    <source>
        <strain evidence="3">cv. 10/8</strain>
        <tissue evidence="2">Leaf</tissue>
    </source>
</reference>
<organism evidence="2 3">
    <name type="scientific">Trifolium medium</name>
    <dbReference type="NCBI Taxonomy" id="97028"/>
    <lineage>
        <taxon>Eukaryota</taxon>
        <taxon>Viridiplantae</taxon>
        <taxon>Streptophyta</taxon>
        <taxon>Embryophyta</taxon>
        <taxon>Tracheophyta</taxon>
        <taxon>Spermatophyta</taxon>
        <taxon>Magnoliopsida</taxon>
        <taxon>eudicotyledons</taxon>
        <taxon>Gunneridae</taxon>
        <taxon>Pentapetalae</taxon>
        <taxon>rosids</taxon>
        <taxon>fabids</taxon>
        <taxon>Fabales</taxon>
        <taxon>Fabaceae</taxon>
        <taxon>Papilionoideae</taxon>
        <taxon>50 kb inversion clade</taxon>
        <taxon>NPAAA clade</taxon>
        <taxon>Hologalegina</taxon>
        <taxon>IRL clade</taxon>
        <taxon>Trifolieae</taxon>
        <taxon>Trifolium</taxon>
    </lineage>
</organism>
<feature type="region of interest" description="Disordered" evidence="1">
    <location>
        <begin position="33"/>
        <end position="99"/>
    </location>
</feature>
<protein>
    <submittedName>
        <fullName evidence="2">Uncharacterized protein</fullName>
    </submittedName>
</protein>
<dbReference type="Proteomes" id="UP000265520">
    <property type="component" value="Unassembled WGS sequence"/>
</dbReference>
<proteinExistence type="predicted"/>
<dbReference type="EMBL" id="LXQA010168284">
    <property type="protein sequence ID" value="MCI28820.1"/>
    <property type="molecule type" value="Genomic_DNA"/>
</dbReference>
<evidence type="ECO:0000313" key="2">
    <source>
        <dbReference type="EMBL" id="MCI28820.1"/>
    </source>
</evidence>
<dbReference type="AlphaFoldDB" id="A0A392QZ23"/>
<accession>A0A392QZ23</accession>
<feature type="compositionally biased region" description="Low complexity" evidence="1">
    <location>
        <begin position="43"/>
        <end position="52"/>
    </location>
</feature>
<evidence type="ECO:0000256" key="1">
    <source>
        <dbReference type="SAM" id="MobiDB-lite"/>
    </source>
</evidence>
<name>A0A392QZ23_9FABA</name>